<dbReference type="EMBL" id="PYVU01000169">
    <property type="protein sequence ID" value="PTB93389.1"/>
    <property type="molecule type" value="Genomic_DNA"/>
</dbReference>
<feature type="domain" description="Methyltransferase FkbM" evidence="1">
    <location>
        <begin position="38"/>
        <end position="85"/>
    </location>
</feature>
<accession>A0A2T4DHS8</accession>
<comment type="caution">
    <text evidence="2">The sequence shown here is derived from an EMBL/GenBank/DDBJ whole genome shotgun (WGS) entry which is preliminary data.</text>
</comment>
<dbReference type="InterPro" id="IPR006342">
    <property type="entry name" value="FkbM_mtfrase"/>
</dbReference>
<dbReference type="Proteomes" id="UP000240608">
    <property type="component" value="Unassembled WGS sequence"/>
</dbReference>
<reference evidence="2 3" key="1">
    <citation type="submission" date="2018-03" db="EMBL/GenBank/DDBJ databases">
        <title>Cross-interface Injection: A General Nanoliter Liquid Handling Method Applied to Single Cells Genome Amplification Automated Nanoliter Liquid Handling Applied to Single Cell Multiple Displacement Amplification.</title>
        <authorList>
            <person name="Yun J."/>
            <person name="Xu P."/>
            <person name="Xu J."/>
            <person name="Dai X."/>
            <person name="Wang Y."/>
            <person name="Zheng X."/>
            <person name="Cao C."/>
            <person name="Yi Q."/>
            <person name="Zhu Y."/>
            <person name="Wang L."/>
            <person name="Dong Z."/>
            <person name="Huang Y."/>
            <person name="Huang L."/>
            <person name="Du W."/>
        </authorList>
    </citation>
    <scope>NUCLEOTIDE SEQUENCE [LARGE SCALE GENOMIC DNA]</scope>
    <source>
        <strain evidence="2 3">Z-D1-2</strain>
    </source>
</reference>
<proteinExistence type="predicted"/>
<evidence type="ECO:0000313" key="2">
    <source>
        <dbReference type="EMBL" id="PTB93389.1"/>
    </source>
</evidence>
<gene>
    <name evidence="2" type="ORF">C9994_13090</name>
</gene>
<evidence type="ECO:0000259" key="1">
    <source>
        <dbReference type="Pfam" id="PF05050"/>
    </source>
</evidence>
<protein>
    <recommendedName>
        <fullName evidence="1">Methyltransferase FkbM domain-containing protein</fullName>
    </recommendedName>
</protein>
<dbReference type="Pfam" id="PF05050">
    <property type="entry name" value="Methyltransf_21"/>
    <property type="match status" value="1"/>
</dbReference>
<dbReference type="AlphaFoldDB" id="A0A2T4DHS8"/>
<evidence type="ECO:0000313" key="3">
    <source>
        <dbReference type="Proteomes" id="UP000240608"/>
    </source>
</evidence>
<organism evidence="2 3">
    <name type="scientific">Marivirga lumbricoides</name>
    <dbReference type="NCBI Taxonomy" id="1046115"/>
    <lineage>
        <taxon>Bacteria</taxon>
        <taxon>Pseudomonadati</taxon>
        <taxon>Bacteroidota</taxon>
        <taxon>Cytophagia</taxon>
        <taxon>Cytophagales</taxon>
        <taxon>Marivirgaceae</taxon>
        <taxon>Marivirga</taxon>
    </lineage>
</organism>
<name>A0A2T4DHS8_9BACT</name>
<sequence>MDMHRLSFCSERWATGFATLNFKILKDKVDSGSIATTARSNRVEPPQNKEGFIEKIKVETKSFSFLFEKYNIKHIDVLQIDAEGYY</sequence>